<dbReference type="STRING" id="1314674.A0A0D7AUG5"/>
<evidence type="ECO:0000259" key="1">
    <source>
        <dbReference type="Pfam" id="PF14214"/>
    </source>
</evidence>
<name>A0A0D7AUG5_9AGAR</name>
<proteinExistence type="predicted"/>
<dbReference type="InterPro" id="IPR025476">
    <property type="entry name" value="Helitron_helicase-like"/>
</dbReference>
<dbReference type="EMBL" id="KN880932">
    <property type="protein sequence ID" value="KIY61489.1"/>
    <property type="molecule type" value="Genomic_DNA"/>
</dbReference>
<feature type="domain" description="Helitron helicase-like" evidence="1">
    <location>
        <begin position="44"/>
        <end position="260"/>
    </location>
</feature>
<evidence type="ECO:0000313" key="3">
    <source>
        <dbReference type="Proteomes" id="UP000054007"/>
    </source>
</evidence>
<feature type="non-terminal residue" evidence="2">
    <location>
        <position position="260"/>
    </location>
</feature>
<gene>
    <name evidence="2" type="ORF">CYLTODRAFT_328884</name>
</gene>
<accession>A0A0D7AUG5</accession>
<organism evidence="2 3">
    <name type="scientific">Cylindrobasidium torrendii FP15055 ss-10</name>
    <dbReference type="NCBI Taxonomy" id="1314674"/>
    <lineage>
        <taxon>Eukaryota</taxon>
        <taxon>Fungi</taxon>
        <taxon>Dikarya</taxon>
        <taxon>Basidiomycota</taxon>
        <taxon>Agaricomycotina</taxon>
        <taxon>Agaricomycetes</taxon>
        <taxon>Agaricomycetidae</taxon>
        <taxon>Agaricales</taxon>
        <taxon>Marasmiineae</taxon>
        <taxon>Physalacriaceae</taxon>
        <taxon>Cylindrobasidium</taxon>
    </lineage>
</organism>
<dbReference type="Proteomes" id="UP000054007">
    <property type="component" value="Unassembled WGS sequence"/>
</dbReference>
<dbReference type="OrthoDB" id="432234at2759"/>
<evidence type="ECO:0000313" key="2">
    <source>
        <dbReference type="EMBL" id="KIY61489.1"/>
    </source>
</evidence>
<dbReference type="AlphaFoldDB" id="A0A0D7AUG5"/>
<keyword evidence="3" id="KW-1185">Reference proteome</keyword>
<protein>
    <recommendedName>
        <fullName evidence="1">Helitron helicase-like domain-containing protein</fullName>
    </recommendedName>
</protein>
<reference evidence="2 3" key="1">
    <citation type="journal article" date="2015" name="Fungal Genet. Biol.">
        <title>Evolution of novel wood decay mechanisms in Agaricales revealed by the genome sequences of Fistulina hepatica and Cylindrobasidium torrendii.</title>
        <authorList>
            <person name="Floudas D."/>
            <person name="Held B.W."/>
            <person name="Riley R."/>
            <person name="Nagy L.G."/>
            <person name="Koehler G."/>
            <person name="Ransdell A.S."/>
            <person name="Younus H."/>
            <person name="Chow J."/>
            <person name="Chiniquy J."/>
            <person name="Lipzen A."/>
            <person name="Tritt A."/>
            <person name="Sun H."/>
            <person name="Haridas S."/>
            <person name="LaButti K."/>
            <person name="Ohm R.A."/>
            <person name="Kues U."/>
            <person name="Blanchette R.A."/>
            <person name="Grigoriev I.V."/>
            <person name="Minto R.E."/>
            <person name="Hibbett D.S."/>
        </authorList>
    </citation>
    <scope>NUCLEOTIDE SEQUENCE [LARGE SCALE GENOMIC DNA]</scope>
    <source>
        <strain evidence="2 3">FP15055 ss-10</strain>
    </source>
</reference>
<dbReference type="Pfam" id="PF14214">
    <property type="entry name" value="Helitron_like_N"/>
    <property type="match status" value="1"/>
</dbReference>
<sequence length="260" mass="29752">MNSYDNPDMFAMLFPTLFPYGVGHFEDSTRALLPELRKIDLADHAKFLLQHVTRFQTHLSMPFIVHNMLLIRRSSYKSKITVTRAWWTRAVAALREVDAKSIRKVAENVAQQRARNDFSRYEATNEQEERVMDLLACVNFVDEHIPGSTGEVKRMREEIRAISRSHGTPSLFFTLNPADIKNPIAAFDAGHDIDLNAPFNNPDARYSQFRRAQSVSDNPVAAAVFYNRMFSIFLKTLLGTGRSDRRGVFGRVKSYYGVVE</sequence>